<evidence type="ECO:0000256" key="2">
    <source>
        <dbReference type="RuleBase" id="RU363116"/>
    </source>
</evidence>
<dbReference type="PANTHER" id="PTHR23248">
    <property type="entry name" value="PHOSPHOLIPID SCRAMBLASE-RELATED"/>
    <property type="match status" value="1"/>
</dbReference>
<comment type="similarity">
    <text evidence="1 2">Belongs to the phospholipid scramblase family.</text>
</comment>
<evidence type="ECO:0000313" key="5">
    <source>
        <dbReference type="Proteomes" id="UP000663854"/>
    </source>
</evidence>
<keyword evidence="2" id="KW-0106">Calcium</keyword>
<keyword evidence="2" id="KW-0564">Palmitate</keyword>
<evidence type="ECO:0000313" key="6">
    <source>
        <dbReference type="Proteomes" id="UP000663870"/>
    </source>
</evidence>
<dbReference type="GO" id="GO:0017128">
    <property type="term" value="F:phospholipid scramblase activity"/>
    <property type="evidence" value="ECO:0007669"/>
    <property type="project" value="InterPro"/>
</dbReference>
<dbReference type="Pfam" id="PF03803">
    <property type="entry name" value="Scramblase"/>
    <property type="match status" value="1"/>
</dbReference>
<dbReference type="Proteomes" id="UP000663854">
    <property type="component" value="Unassembled WGS sequence"/>
</dbReference>
<dbReference type="InterPro" id="IPR005552">
    <property type="entry name" value="Scramblase"/>
</dbReference>
<name>A0A814PJD6_9BILA</name>
<comment type="caution">
    <text evidence="3">The sequence shown here is derived from an EMBL/GenBank/DDBJ whole genome shotgun (WGS) entry which is preliminary data.</text>
</comment>
<comment type="function">
    <text evidence="2">May mediate accelerated ATP-independent bidirectional transbilayer migration of phospholipids upon binding calcium ions that results in a loss of phospholipid asymmetry in the plasma membrane.</text>
</comment>
<evidence type="ECO:0000256" key="1">
    <source>
        <dbReference type="ARBA" id="ARBA00005350"/>
    </source>
</evidence>
<dbReference type="GO" id="GO:0005886">
    <property type="term" value="C:plasma membrane"/>
    <property type="evidence" value="ECO:0007669"/>
    <property type="project" value="TreeGrafter"/>
</dbReference>
<keyword evidence="2" id="KW-0449">Lipoprotein</keyword>
<organism evidence="3 5">
    <name type="scientific">Rotaria sordida</name>
    <dbReference type="NCBI Taxonomy" id="392033"/>
    <lineage>
        <taxon>Eukaryota</taxon>
        <taxon>Metazoa</taxon>
        <taxon>Spiralia</taxon>
        <taxon>Gnathifera</taxon>
        <taxon>Rotifera</taxon>
        <taxon>Eurotatoria</taxon>
        <taxon>Bdelloidea</taxon>
        <taxon>Philodinida</taxon>
        <taxon>Philodinidae</taxon>
        <taxon>Rotaria</taxon>
    </lineage>
</organism>
<dbReference type="Proteomes" id="UP000663870">
    <property type="component" value="Unassembled WGS sequence"/>
</dbReference>
<evidence type="ECO:0000313" key="4">
    <source>
        <dbReference type="EMBL" id="CAF1315527.1"/>
    </source>
</evidence>
<dbReference type="PANTHER" id="PTHR23248:SF9">
    <property type="entry name" value="PHOSPHOLIPID SCRAMBLASE"/>
    <property type="match status" value="1"/>
</dbReference>
<dbReference type="EMBL" id="CAJNOH010000699">
    <property type="protein sequence ID" value="CAF1106666.1"/>
    <property type="molecule type" value="Genomic_DNA"/>
</dbReference>
<reference evidence="3" key="1">
    <citation type="submission" date="2021-02" db="EMBL/GenBank/DDBJ databases">
        <authorList>
            <person name="Nowell W R."/>
        </authorList>
    </citation>
    <scope>NUCLEOTIDE SEQUENCE</scope>
</reference>
<dbReference type="EMBL" id="CAJNOL010001221">
    <property type="protein sequence ID" value="CAF1315527.1"/>
    <property type="molecule type" value="Genomic_DNA"/>
</dbReference>
<proteinExistence type="inferred from homology"/>
<gene>
    <name evidence="4" type="ORF">JXQ802_LOCUS30258</name>
    <name evidence="3" type="ORF">PYM288_LOCUS19962</name>
</gene>
<comment type="cofactor">
    <cofactor evidence="2">
        <name>Ca(2+)</name>
        <dbReference type="ChEBI" id="CHEBI:29108"/>
    </cofactor>
</comment>
<sequence>MQMSQVRQQPISWSSELIRVHRQLQSSGLYYCGSDKNCMQQVTVECPPGRIIGTLFGTDRTTEIGSIDKLYPNSMQISSANPVAFTLNFPMNLDTNMKILVLGALFLIDIGNYKMVRLR</sequence>
<protein>
    <recommendedName>
        <fullName evidence="2">Phospholipid scramblase</fullName>
    </recommendedName>
</protein>
<keyword evidence="6" id="KW-1185">Reference proteome</keyword>
<dbReference type="AlphaFoldDB" id="A0A814PJD6"/>
<evidence type="ECO:0000313" key="3">
    <source>
        <dbReference type="EMBL" id="CAF1106666.1"/>
    </source>
</evidence>
<accession>A0A814PJD6</accession>